<sequence length="202" mass="23139">MEINLSRTNPVNHFEIKKDRFQKLVEDYLYSHQSDYTSVLVYNLGIDCDKFINAKSPSSIIGRLHSEIRWRQLNGENQCLVLVVINFKSKQELNANIEYIETLERLGPGTGFYSVINLEPAESIIKSSAFADEDEKLKPYLVERTDRLEYGEDKAMVLIAKDKEDAKRLAILKSEDFKEDNIQVTEVGLNERHVILVANTGA</sequence>
<name>A0A6N3F8Q3_9CLOT</name>
<evidence type="ECO:0000313" key="1">
    <source>
        <dbReference type="EMBL" id="VYU48293.1"/>
    </source>
</evidence>
<proteinExistence type="predicted"/>
<accession>A0A6N3F8Q3</accession>
<gene>
    <name evidence="1" type="ORF">CPLFYP93_02437</name>
</gene>
<protein>
    <submittedName>
        <fullName evidence="1">Uncharacterized protein</fullName>
    </submittedName>
</protein>
<dbReference type="RefSeq" id="WP_156561801.1">
    <property type="nucleotide sequence ID" value="NZ_CACRTV010000057.1"/>
</dbReference>
<organism evidence="1">
    <name type="scientific">Clostridium paraputrificum</name>
    <dbReference type="NCBI Taxonomy" id="29363"/>
    <lineage>
        <taxon>Bacteria</taxon>
        <taxon>Bacillati</taxon>
        <taxon>Bacillota</taxon>
        <taxon>Clostridia</taxon>
        <taxon>Eubacteriales</taxon>
        <taxon>Clostridiaceae</taxon>
        <taxon>Clostridium</taxon>
    </lineage>
</organism>
<dbReference type="EMBL" id="CACRTV010000057">
    <property type="protein sequence ID" value="VYU48293.1"/>
    <property type="molecule type" value="Genomic_DNA"/>
</dbReference>
<dbReference type="AlphaFoldDB" id="A0A6N3F8Q3"/>
<reference evidence="1" key="1">
    <citation type="submission" date="2019-11" db="EMBL/GenBank/DDBJ databases">
        <authorList>
            <person name="Feng L."/>
        </authorList>
    </citation>
    <scope>NUCLEOTIDE SEQUENCE</scope>
    <source>
        <strain evidence="1">CParaputrificumLFYP93</strain>
    </source>
</reference>